<accession>A0AAD2EG10</accession>
<organism evidence="2 4">
    <name type="scientific">Ralstonia mannitolilytica</name>
    <dbReference type="NCBI Taxonomy" id="105219"/>
    <lineage>
        <taxon>Bacteria</taxon>
        <taxon>Pseudomonadati</taxon>
        <taxon>Pseudomonadota</taxon>
        <taxon>Betaproteobacteria</taxon>
        <taxon>Burkholderiales</taxon>
        <taxon>Burkholderiaceae</taxon>
        <taxon>Ralstonia</taxon>
    </lineage>
</organism>
<gene>
    <name evidence="3" type="ORF">R77569_04608</name>
    <name evidence="2" type="ORF">R77591_01061</name>
</gene>
<evidence type="ECO:0000313" key="4">
    <source>
        <dbReference type="Proteomes" id="UP001190002"/>
    </source>
</evidence>
<dbReference type="Proteomes" id="UP001190452">
    <property type="component" value="Unassembled WGS sequence"/>
</dbReference>
<feature type="compositionally biased region" description="Low complexity" evidence="1">
    <location>
        <begin position="14"/>
        <end position="39"/>
    </location>
</feature>
<comment type="caution">
    <text evidence="2">The sequence shown here is derived from an EMBL/GenBank/DDBJ whole genome shotgun (WGS) entry which is preliminary data.</text>
</comment>
<name>A0AAD2EG10_9RALS</name>
<reference evidence="2 5" key="1">
    <citation type="submission" date="2023-07" db="EMBL/GenBank/DDBJ databases">
        <authorList>
            <person name="Peeters C."/>
        </authorList>
    </citation>
    <scope>NUCLEOTIDE SEQUENCE</scope>
    <source>
        <strain evidence="3 5">R-77569</strain>
        <strain evidence="2">R-77591</strain>
    </source>
</reference>
<dbReference type="EMBL" id="CAUDKV010000028">
    <property type="protein sequence ID" value="CAJ0896538.1"/>
    <property type="molecule type" value="Genomic_DNA"/>
</dbReference>
<dbReference type="AlphaFoldDB" id="A0AAD2EG10"/>
<dbReference type="Proteomes" id="UP001190002">
    <property type="component" value="Unassembled WGS sequence"/>
</dbReference>
<protein>
    <recommendedName>
        <fullName evidence="6">Type III effector protein</fullName>
    </recommendedName>
</protein>
<keyword evidence="5" id="KW-1185">Reference proteome</keyword>
<proteinExistence type="predicted"/>
<evidence type="ECO:0000256" key="1">
    <source>
        <dbReference type="SAM" id="MobiDB-lite"/>
    </source>
</evidence>
<feature type="region of interest" description="Disordered" evidence="1">
    <location>
        <begin position="1"/>
        <end position="72"/>
    </location>
</feature>
<dbReference type="EMBL" id="CATVXE010000003">
    <property type="protein sequence ID" value="CAJ0680876.1"/>
    <property type="molecule type" value="Genomic_DNA"/>
</dbReference>
<evidence type="ECO:0000313" key="2">
    <source>
        <dbReference type="EMBL" id="CAJ0680876.1"/>
    </source>
</evidence>
<evidence type="ECO:0000313" key="3">
    <source>
        <dbReference type="EMBL" id="CAJ0896538.1"/>
    </source>
</evidence>
<evidence type="ECO:0000313" key="5">
    <source>
        <dbReference type="Proteomes" id="UP001190452"/>
    </source>
</evidence>
<sequence>MHKNVTGGVSGNIPALPSSSSPAEQPAQQTTTRPAARTRSGALEHLPPPGTRGTGSTGSTSAPARVSAAPARMTDAELPLAAYLLMRAVDGRPVAAPEIARLRLANASVNETRQLLKHGRGNVDVDVRATHNESTWRMKAARTFRQEREQKANVPWNAFEQRAPYSAAAASVFGAGNCGEHTSTATVYHSRRLAPNEEVHYVNAPAAGHTFSEARIPSAPEAEQPERTIVMDAWTKGPAVLAADAHFAKRRSGLQSLLHYNADTGRDARITANDLVLEARSAGPEEIARRVQREATPTARFAAFIDAVLPSGMGHWREQHVIDGDFARRVEGKFAAFENPAQRLELAARVAEQLGVPAQHRMAEAQRILEAARAMLADR</sequence>
<feature type="compositionally biased region" description="Low complexity" evidence="1">
    <location>
        <begin position="57"/>
        <end position="72"/>
    </location>
</feature>
<evidence type="ECO:0008006" key="6">
    <source>
        <dbReference type="Google" id="ProtNLM"/>
    </source>
</evidence>